<dbReference type="InterPro" id="IPR034079">
    <property type="entry name" value="R3H_KhpB"/>
</dbReference>
<dbReference type="SMART" id="SM00393">
    <property type="entry name" value="R3H"/>
    <property type="match status" value="1"/>
</dbReference>
<dbReference type="Pfam" id="PF14804">
    <property type="entry name" value="Jag_N"/>
    <property type="match status" value="1"/>
</dbReference>
<accession>A0ABT1SE30</accession>
<dbReference type="SMART" id="SM01245">
    <property type="entry name" value="Jag_N"/>
    <property type="match status" value="1"/>
</dbReference>
<dbReference type="CDD" id="cd02644">
    <property type="entry name" value="R3H_jag"/>
    <property type="match status" value="1"/>
</dbReference>
<dbReference type="EMBL" id="JANGAC010000014">
    <property type="protein sequence ID" value="MCQ4924689.1"/>
    <property type="molecule type" value="Genomic_DNA"/>
</dbReference>
<dbReference type="PROSITE" id="PS51061">
    <property type="entry name" value="R3H"/>
    <property type="match status" value="1"/>
</dbReference>
<dbReference type="Pfam" id="PF01424">
    <property type="entry name" value="R3H"/>
    <property type="match status" value="1"/>
</dbReference>
<dbReference type="NCBIfam" id="NF041568">
    <property type="entry name" value="Jag_EloR"/>
    <property type="match status" value="1"/>
</dbReference>
<dbReference type="RefSeq" id="WP_216556596.1">
    <property type="nucleotide sequence ID" value="NZ_JAHLOH010000019.1"/>
</dbReference>
<comment type="function">
    <text evidence="1">A probable RNA chaperone. Forms a complex with KhpA which binds to cellular RNA and controls its expression. Plays a role in peptidoglycan (PG) homeostasis and cell length regulation.</text>
</comment>
<dbReference type="InterPro" id="IPR032782">
    <property type="entry name" value="KhpB_N"/>
</dbReference>
<comment type="subunit">
    <text evidence="1">Forms a complex with KhpA.</text>
</comment>
<dbReference type="PANTHER" id="PTHR35800">
    <property type="entry name" value="PROTEIN JAG"/>
    <property type="match status" value="1"/>
</dbReference>
<dbReference type="InterPro" id="IPR038008">
    <property type="entry name" value="Jag_KH"/>
</dbReference>
<keyword evidence="1" id="KW-0694">RNA-binding</keyword>
<gene>
    <name evidence="1" type="primary">khpB</name>
    <name evidence="1" type="synonym">eloR</name>
    <name evidence="3" type="ORF">NE686_16415</name>
</gene>
<evidence type="ECO:0000313" key="3">
    <source>
        <dbReference type="EMBL" id="MCQ4924689.1"/>
    </source>
</evidence>
<keyword evidence="1" id="KW-0961">Cell wall biogenesis/degradation</keyword>
<evidence type="ECO:0000313" key="4">
    <source>
        <dbReference type="Proteomes" id="UP001524478"/>
    </source>
</evidence>
<dbReference type="HAMAP" id="MF_00867">
    <property type="entry name" value="KhpB"/>
    <property type="match status" value="1"/>
</dbReference>
<dbReference type="CDD" id="cd02414">
    <property type="entry name" value="KH-II_Jag"/>
    <property type="match status" value="1"/>
</dbReference>
<keyword evidence="1" id="KW-0143">Chaperone</keyword>
<feature type="domain" description="R3H" evidence="2">
    <location>
        <begin position="143"/>
        <end position="209"/>
    </location>
</feature>
<comment type="subcellular location">
    <subcellularLocation>
        <location evidence="1">Cytoplasm</location>
    </subcellularLocation>
</comment>
<comment type="similarity">
    <text evidence="1">Belongs to the KhpB RNA-binding protein family.</text>
</comment>
<dbReference type="Proteomes" id="UP001524478">
    <property type="component" value="Unassembled WGS sequence"/>
</dbReference>
<evidence type="ECO:0000259" key="2">
    <source>
        <dbReference type="PROSITE" id="PS51061"/>
    </source>
</evidence>
<dbReference type="InterPro" id="IPR001374">
    <property type="entry name" value="R3H_dom"/>
</dbReference>
<keyword evidence="1" id="KW-0963">Cytoplasm</keyword>
<comment type="caution">
    <text evidence="3">The sequence shown here is derived from an EMBL/GenBank/DDBJ whole genome shotgun (WGS) entry which is preliminary data.</text>
</comment>
<dbReference type="PANTHER" id="PTHR35800:SF1">
    <property type="entry name" value="RNA-BINDING PROTEIN KHPB"/>
    <property type="match status" value="1"/>
</dbReference>
<proteinExistence type="inferred from homology"/>
<name>A0ABT1SE30_9FIRM</name>
<evidence type="ECO:0000256" key="1">
    <source>
        <dbReference type="HAMAP-Rule" id="MF_00867"/>
    </source>
</evidence>
<reference evidence="3 4" key="1">
    <citation type="submission" date="2022-06" db="EMBL/GenBank/DDBJ databases">
        <title>Isolation of gut microbiota from human fecal samples.</title>
        <authorList>
            <person name="Pamer E.G."/>
            <person name="Barat B."/>
            <person name="Waligurski E."/>
            <person name="Medina S."/>
            <person name="Paddock L."/>
            <person name="Mostad J."/>
        </authorList>
    </citation>
    <scope>NUCLEOTIDE SEQUENCE [LARGE SCALE GENOMIC DNA]</scope>
    <source>
        <strain evidence="3 4">DFI.7.95</strain>
    </source>
</reference>
<organism evidence="3 4">
    <name type="scientific">Tissierella carlieri</name>
    <dbReference type="NCBI Taxonomy" id="689904"/>
    <lineage>
        <taxon>Bacteria</taxon>
        <taxon>Bacillati</taxon>
        <taxon>Bacillota</taxon>
        <taxon>Tissierellia</taxon>
        <taxon>Tissierellales</taxon>
        <taxon>Tissierellaceae</taxon>
        <taxon>Tissierella</taxon>
    </lineage>
</organism>
<protein>
    <recommendedName>
        <fullName evidence="1">RNA-binding protein KhpB</fullName>
    </recommendedName>
    <alternativeName>
        <fullName evidence="1">RNA-binding protein EloR</fullName>
    </alternativeName>
</protein>
<dbReference type="Pfam" id="PF13083">
    <property type="entry name" value="KH_KhpA-B"/>
    <property type="match status" value="1"/>
</dbReference>
<feature type="region of interest" description="Jag_N domain" evidence="1">
    <location>
        <begin position="5"/>
        <end position="55"/>
    </location>
</feature>
<dbReference type="InterPro" id="IPR039247">
    <property type="entry name" value="KhpB"/>
</dbReference>
<comment type="domain">
    <text evidence="1">Has an N-terminal Jag-N domain and 2 RNA-binding domains (KH and R3H).</text>
</comment>
<keyword evidence="4" id="KW-1185">Reference proteome</keyword>
<keyword evidence="1" id="KW-0133">Cell shape</keyword>
<sequence length="210" mass="23646">MRSVIKVSKTVDEAIKEALIELNANKEDVKIEIIDEPSKGLFGLIGGKDAKVRVSVVYDPIEIADNFLSKVLSSMNISAVNVIKRDGDILIVDIKDISSTDMGILIGKRGNTLDAIQYLLSLVINKNKDNYIKVVVDTEGYRAKREETLVRLANKMAEKARYVKRPIKLEPMNPYERRIIHSALQNIQGITTYSEGDEPYRRVVIQSRQS</sequence>